<dbReference type="AlphaFoldDB" id="A0A0R1M024"/>
<evidence type="ECO:0000313" key="3">
    <source>
        <dbReference type="Proteomes" id="UP000051621"/>
    </source>
</evidence>
<evidence type="ECO:0008006" key="4">
    <source>
        <dbReference type="Google" id="ProtNLM"/>
    </source>
</evidence>
<keyword evidence="1" id="KW-1133">Transmembrane helix</keyword>
<comment type="caution">
    <text evidence="2">The sequence shown here is derived from an EMBL/GenBank/DDBJ whole genome shotgun (WGS) entry which is preliminary data.</text>
</comment>
<feature type="transmembrane region" description="Helical" evidence="1">
    <location>
        <begin position="20"/>
        <end position="37"/>
    </location>
</feature>
<accession>A0A0R1M024</accession>
<dbReference type="Proteomes" id="UP000051621">
    <property type="component" value="Unassembled WGS sequence"/>
</dbReference>
<evidence type="ECO:0000256" key="1">
    <source>
        <dbReference type="SAM" id="Phobius"/>
    </source>
</evidence>
<evidence type="ECO:0000313" key="2">
    <source>
        <dbReference type="EMBL" id="KRL01214.1"/>
    </source>
</evidence>
<dbReference type="RefSeq" id="WP_057744422.1">
    <property type="nucleotide sequence ID" value="NZ_AZEF01000027.1"/>
</dbReference>
<name>A0A0R1M024_9LACO</name>
<dbReference type="Pfam" id="PF09911">
    <property type="entry name" value="DUF2140"/>
    <property type="match status" value="1"/>
</dbReference>
<protein>
    <recommendedName>
        <fullName evidence="4">Extracellular protein</fullName>
    </recommendedName>
</protein>
<dbReference type="STRING" id="1423731.FC81_GL001355"/>
<keyword evidence="1" id="KW-0472">Membrane</keyword>
<dbReference type="OrthoDB" id="2241695at2"/>
<dbReference type="EMBL" id="AZEF01000027">
    <property type="protein sequence ID" value="KRL01214.1"/>
    <property type="molecule type" value="Genomic_DNA"/>
</dbReference>
<reference evidence="2 3" key="1">
    <citation type="journal article" date="2015" name="Genome Announc.">
        <title>Expanding the biotechnology potential of lactobacilli through comparative genomics of 213 strains and associated genera.</title>
        <authorList>
            <person name="Sun Z."/>
            <person name="Harris H.M."/>
            <person name="McCann A."/>
            <person name="Guo C."/>
            <person name="Argimon S."/>
            <person name="Zhang W."/>
            <person name="Yang X."/>
            <person name="Jeffery I.B."/>
            <person name="Cooney J.C."/>
            <person name="Kagawa T.F."/>
            <person name="Liu W."/>
            <person name="Song Y."/>
            <person name="Salvetti E."/>
            <person name="Wrobel A."/>
            <person name="Rasinkangas P."/>
            <person name="Parkhill J."/>
            <person name="Rea M.C."/>
            <person name="O'Sullivan O."/>
            <person name="Ritari J."/>
            <person name="Douillard F.P."/>
            <person name="Paul Ross R."/>
            <person name="Yang R."/>
            <person name="Briner A.E."/>
            <person name="Felis G.E."/>
            <person name="de Vos W.M."/>
            <person name="Barrangou R."/>
            <person name="Klaenhammer T.R."/>
            <person name="Caufield P.W."/>
            <person name="Cui Y."/>
            <person name="Zhang H."/>
            <person name="O'Toole P.W."/>
        </authorList>
    </citation>
    <scope>NUCLEOTIDE SEQUENCE [LARGE SCALE GENOMIC DNA]</scope>
    <source>
        <strain evidence="2 3">DSM 19910</strain>
    </source>
</reference>
<keyword evidence="1" id="KW-0812">Transmembrane</keyword>
<dbReference type="PATRIC" id="fig|1423731.3.peg.1394"/>
<dbReference type="InterPro" id="IPR018672">
    <property type="entry name" value="DUF2140"/>
</dbReference>
<keyword evidence="3" id="KW-1185">Reference proteome</keyword>
<gene>
    <name evidence="2" type="ORF">FC81_GL001355</name>
</gene>
<proteinExistence type="predicted"/>
<organism evidence="2 3">
    <name type="scientific">Liquorilactobacillus capillatus DSM 19910</name>
    <dbReference type="NCBI Taxonomy" id="1423731"/>
    <lineage>
        <taxon>Bacteria</taxon>
        <taxon>Bacillati</taxon>
        <taxon>Bacillota</taxon>
        <taxon>Bacilli</taxon>
        <taxon>Lactobacillales</taxon>
        <taxon>Lactobacillaceae</taxon>
        <taxon>Liquorilactobacillus</taxon>
    </lineage>
</organism>
<sequence>MQRSANSKQEQKKKINLWKWLCIVLVAFIAGTTLFIAKQVTMQSPGQKEVKQAVQRNQSDHTSIGVTMNKKQLNGTINYYLKQQQKDQQIKYRFYVGDAAILMGTTKILGQSVSFSLYTEPTVTDNGNIRLRAKSVAIGSLSAPPSFILNYVKNNYKLGNGITINSKEKTITLNLSELTNKQRITVKAQKIDLKKDDFRFKVDVPLEQ</sequence>